<dbReference type="GO" id="GO:0009506">
    <property type="term" value="C:plasmodesma"/>
    <property type="evidence" value="ECO:0007669"/>
    <property type="project" value="UniProtKB-ARBA"/>
</dbReference>
<keyword evidence="3 4" id="KW-0732">Signal</keyword>
<dbReference type="GO" id="GO:0005886">
    <property type="term" value="C:plasma membrane"/>
    <property type="evidence" value="ECO:0007669"/>
    <property type="project" value="UniProtKB-SubCell"/>
</dbReference>
<dbReference type="RefSeq" id="XP_030539671.1">
    <property type="nucleotide sequence ID" value="XM_030683811.2"/>
</dbReference>
<dbReference type="OrthoDB" id="1928574at2759"/>
<evidence type="ECO:0000256" key="4">
    <source>
        <dbReference type="SAM" id="SignalP"/>
    </source>
</evidence>
<sequence length="131" mass="14316">MAATTKSVTFLPIALAILLSFTACIESRTFDNERKLQANETGAAWCIAKPSTDNERLHHNIDYSCRHNGVYCELIQPGGSCFHPDNAVSHASVAMNLYYIAAGKHPWDCHFNGSALIVTADPSIGNCIYPM</sequence>
<organism evidence="6 7">
    <name type="scientific">Rhodamnia argentea</name>
    <dbReference type="NCBI Taxonomy" id="178133"/>
    <lineage>
        <taxon>Eukaryota</taxon>
        <taxon>Viridiplantae</taxon>
        <taxon>Streptophyta</taxon>
        <taxon>Embryophyta</taxon>
        <taxon>Tracheophyta</taxon>
        <taxon>Spermatophyta</taxon>
        <taxon>Magnoliopsida</taxon>
        <taxon>eudicotyledons</taxon>
        <taxon>Gunneridae</taxon>
        <taxon>Pentapetalae</taxon>
        <taxon>rosids</taxon>
        <taxon>malvids</taxon>
        <taxon>Myrtales</taxon>
        <taxon>Myrtaceae</taxon>
        <taxon>Myrtoideae</taxon>
        <taxon>Myrteae</taxon>
        <taxon>Australasian group</taxon>
        <taxon>Rhodamnia</taxon>
    </lineage>
</organism>
<feature type="chain" id="PRO_5034594257" evidence="4">
    <location>
        <begin position="28"/>
        <end position="131"/>
    </location>
</feature>
<reference evidence="7" key="1">
    <citation type="submission" date="2025-08" db="UniProtKB">
        <authorList>
            <consortium name="RefSeq"/>
        </authorList>
    </citation>
    <scope>IDENTIFICATION</scope>
    <source>
        <tissue evidence="7">Leaf</tissue>
    </source>
</reference>
<evidence type="ECO:0000313" key="6">
    <source>
        <dbReference type="Proteomes" id="UP000827889"/>
    </source>
</evidence>
<dbReference type="Pfam" id="PF07983">
    <property type="entry name" value="X8"/>
    <property type="match status" value="1"/>
</dbReference>
<name>A0A8B8PXZ0_9MYRT</name>
<keyword evidence="2" id="KW-0325">Glycoprotein</keyword>
<protein>
    <submittedName>
        <fullName evidence="7">Glucan endo-1,3-beta-glucosidase 7-like</fullName>
    </submittedName>
</protein>
<keyword evidence="6" id="KW-1185">Reference proteome</keyword>
<keyword evidence="2" id="KW-0472">Membrane</keyword>
<keyword evidence="2" id="KW-0449">Lipoprotein</keyword>
<evidence type="ECO:0000256" key="2">
    <source>
        <dbReference type="ARBA" id="ARBA00022622"/>
    </source>
</evidence>
<dbReference type="InterPro" id="IPR012946">
    <property type="entry name" value="X8"/>
</dbReference>
<evidence type="ECO:0000313" key="7">
    <source>
        <dbReference type="RefSeq" id="XP_030539671.1"/>
    </source>
</evidence>
<feature type="signal peptide" evidence="4">
    <location>
        <begin position="1"/>
        <end position="27"/>
    </location>
</feature>
<comment type="subcellular location">
    <subcellularLocation>
        <location evidence="1">Cell membrane</location>
        <topology evidence="1">Lipid-anchor</topology>
        <topology evidence="1">GPI-anchor</topology>
    </subcellularLocation>
</comment>
<evidence type="ECO:0000256" key="3">
    <source>
        <dbReference type="ARBA" id="ARBA00022729"/>
    </source>
</evidence>
<dbReference type="SMART" id="SM00768">
    <property type="entry name" value="X8"/>
    <property type="match status" value="1"/>
</dbReference>
<dbReference type="PANTHER" id="PTHR31044">
    <property type="entry name" value="BETA-1,3 GLUCANASE"/>
    <property type="match status" value="1"/>
</dbReference>
<dbReference type="KEGG" id="rarg:115747603"/>
<dbReference type="Gene3D" id="1.20.58.1040">
    <property type="match status" value="1"/>
</dbReference>
<evidence type="ECO:0000259" key="5">
    <source>
        <dbReference type="SMART" id="SM00768"/>
    </source>
</evidence>
<gene>
    <name evidence="7" type="primary">LOC115747603</name>
</gene>
<keyword evidence="2" id="KW-0336">GPI-anchor</keyword>
<dbReference type="AlphaFoldDB" id="A0A8B8PXZ0"/>
<dbReference type="GO" id="GO:0098552">
    <property type="term" value="C:side of membrane"/>
    <property type="evidence" value="ECO:0007669"/>
    <property type="project" value="UniProtKB-KW"/>
</dbReference>
<dbReference type="PANTHER" id="PTHR31044:SF103">
    <property type="entry name" value="MAJOR POLLEN ALLERGEN OLE E 10-LIKE"/>
    <property type="match status" value="1"/>
</dbReference>
<proteinExistence type="predicted"/>
<evidence type="ECO:0000256" key="1">
    <source>
        <dbReference type="ARBA" id="ARBA00004609"/>
    </source>
</evidence>
<feature type="domain" description="X8" evidence="5">
    <location>
        <begin position="44"/>
        <end position="129"/>
    </location>
</feature>
<dbReference type="GeneID" id="115747603"/>
<dbReference type="PROSITE" id="PS51257">
    <property type="entry name" value="PROKAR_LIPOPROTEIN"/>
    <property type="match status" value="1"/>
</dbReference>
<dbReference type="Proteomes" id="UP000827889">
    <property type="component" value="Chromosome 10"/>
</dbReference>
<accession>A0A8B8PXZ0</accession>
<dbReference type="InterPro" id="IPR044788">
    <property type="entry name" value="X8_dom_prot"/>
</dbReference>